<dbReference type="Proteomes" id="UP000887565">
    <property type="component" value="Unplaced"/>
</dbReference>
<evidence type="ECO:0000313" key="2">
    <source>
        <dbReference type="WBParaSite" id="nRc.2.0.1.t16335-RA"/>
    </source>
</evidence>
<accession>A0A915IR44</accession>
<proteinExistence type="predicted"/>
<evidence type="ECO:0000313" key="1">
    <source>
        <dbReference type="Proteomes" id="UP000887565"/>
    </source>
</evidence>
<name>A0A915IR44_ROMCU</name>
<sequence length="161" mass="18473">MFLLQLHIDPKDYRSFVPRDHLAGSRRGPSADQSGARHCEFFVYGFIFTPIVESLFGIRIPFSKAAADVSPYGGRPCPDDADSTPVARFDVRSTPEAKRRRIGRTNIRLLGRWTGRDLYRGFLSNAKGIGCASTVDRRPWWTRVRCNRYWTGHRISHSRME</sequence>
<keyword evidence="1" id="KW-1185">Reference proteome</keyword>
<reference evidence="2" key="1">
    <citation type="submission" date="2022-11" db="UniProtKB">
        <authorList>
            <consortium name="WormBaseParasite"/>
        </authorList>
    </citation>
    <scope>IDENTIFICATION</scope>
</reference>
<dbReference type="WBParaSite" id="nRc.2.0.1.t16335-RA">
    <property type="protein sequence ID" value="nRc.2.0.1.t16335-RA"/>
    <property type="gene ID" value="nRc.2.0.1.g16335"/>
</dbReference>
<dbReference type="AlphaFoldDB" id="A0A915IR44"/>
<organism evidence="1 2">
    <name type="scientific">Romanomermis culicivorax</name>
    <name type="common">Nematode worm</name>
    <dbReference type="NCBI Taxonomy" id="13658"/>
    <lineage>
        <taxon>Eukaryota</taxon>
        <taxon>Metazoa</taxon>
        <taxon>Ecdysozoa</taxon>
        <taxon>Nematoda</taxon>
        <taxon>Enoplea</taxon>
        <taxon>Dorylaimia</taxon>
        <taxon>Mermithida</taxon>
        <taxon>Mermithoidea</taxon>
        <taxon>Mermithidae</taxon>
        <taxon>Romanomermis</taxon>
    </lineage>
</organism>
<protein>
    <submittedName>
        <fullName evidence="2">Uncharacterized protein</fullName>
    </submittedName>
</protein>